<gene>
    <name evidence="1" type="ORF">MYP_3780</name>
</gene>
<name>A0A098LHX0_9BACT</name>
<organism evidence="1 2">
    <name type="scientific">Sporocytophaga myxococcoides</name>
    <dbReference type="NCBI Taxonomy" id="153721"/>
    <lineage>
        <taxon>Bacteria</taxon>
        <taxon>Pseudomonadati</taxon>
        <taxon>Bacteroidota</taxon>
        <taxon>Cytophagia</taxon>
        <taxon>Cytophagales</taxon>
        <taxon>Cytophagaceae</taxon>
        <taxon>Sporocytophaga</taxon>
    </lineage>
</organism>
<dbReference type="OrthoDB" id="9852682at2"/>
<accession>A0A098LHX0</accession>
<sequence>MNFQILKYLFVILILNSSLLFPEFSSFSGVKNQEKEEINSVTELIFEDIFGMPDSNPEDEDDDEYDYQISPEEEVVSFAKIYFLLLPFLDTDFLFPKDLTDSKSLLDHSRELKFISYRKGVPRYISLLVLS</sequence>
<dbReference type="STRING" id="153721.MYP_3780"/>
<keyword evidence="2" id="KW-1185">Reference proteome</keyword>
<dbReference type="Proteomes" id="UP000030185">
    <property type="component" value="Unassembled WGS sequence"/>
</dbReference>
<dbReference type="RefSeq" id="WP_045466633.1">
    <property type="nucleotide sequence ID" value="NZ_BBLT01000008.1"/>
</dbReference>
<evidence type="ECO:0000313" key="2">
    <source>
        <dbReference type="Proteomes" id="UP000030185"/>
    </source>
</evidence>
<dbReference type="EMBL" id="BBLT01000008">
    <property type="protein sequence ID" value="GAL86550.1"/>
    <property type="molecule type" value="Genomic_DNA"/>
</dbReference>
<comment type="caution">
    <text evidence="1">The sequence shown here is derived from an EMBL/GenBank/DDBJ whole genome shotgun (WGS) entry which is preliminary data.</text>
</comment>
<evidence type="ECO:0000313" key="1">
    <source>
        <dbReference type="EMBL" id="GAL86550.1"/>
    </source>
</evidence>
<reference evidence="1 2" key="1">
    <citation type="submission" date="2014-09" db="EMBL/GenBank/DDBJ databases">
        <title>Sporocytophaga myxococcoides PG-01 genome sequencing.</title>
        <authorList>
            <person name="Liu L."/>
            <person name="Gao P.J."/>
            <person name="Chen G.J."/>
            <person name="Wang L.S."/>
        </authorList>
    </citation>
    <scope>NUCLEOTIDE SEQUENCE [LARGE SCALE GENOMIC DNA]</scope>
    <source>
        <strain evidence="1 2">PG-01</strain>
    </source>
</reference>
<dbReference type="AlphaFoldDB" id="A0A098LHX0"/>
<protein>
    <submittedName>
        <fullName evidence="1">Uncharacterized protein</fullName>
    </submittedName>
</protein>
<proteinExistence type="predicted"/>